<evidence type="ECO:0000256" key="4">
    <source>
        <dbReference type="SAM" id="SignalP"/>
    </source>
</evidence>
<dbReference type="SUPFAM" id="SSF51735">
    <property type="entry name" value="NAD(P)-binding Rossmann-fold domains"/>
    <property type="match status" value="1"/>
</dbReference>
<comment type="caution">
    <text evidence="6">The sequence shown here is derived from an EMBL/GenBank/DDBJ whole genome shotgun (WGS) entry which is preliminary data.</text>
</comment>
<dbReference type="PROSITE" id="PS00061">
    <property type="entry name" value="ADH_SHORT"/>
    <property type="match status" value="1"/>
</dbReference>
<sequence length="328" mass="34892">MKKRLFAAAALALISARRLLVPPYVLADRVVLISGGSRGLGLALARVYADHGAKLMLLARDRAELERAAAELRQDDTLVGIVVGDITREEDARRAIAETLDTYGRLDVLVNSAGVIQTGPMPNLTLQDYQDAMNVNFFGALHLMMAARPALATSRGRILNVASVGGKVGVPHLSGYSASKFALVGLGQAWRAELRREGIVLTTACPGLMRTGSARHAIIKGKHRLEYGLFATLDNLPLVSLDAAEAARRMVSAMQRGDAEPVIGGAAEILVRVQQIAPQLTAELLGLGNRLLPSPGRSTSGVPGFAVETTLTQNNPLKRAAEADLNEK</sequence>
<dbReference type="InterPro" id="IPR036291">
    <property type="entry name" value="NAD(P)-bd_dom_sf"/>
</dbReference>
<dbReference type="PANTHER" id="PTHR44196:SF1">
    <property type="entry name" value="DEHYDROGENASE_REDUCTASE SDR FAMILY MEMBER 7B"/>
    <property type="match status" value="1"/>
</dbReference>
<keyword evidence="2" id="KW-0560">Oxidoreductase</keyword>
<dbReference type="PRINTS" id="PR00081">
    <property type="entry name" value="GDHRDH"/>
</dbReference>
<protein>
    <submittedName>
        <fullName evidence="6">Ketoacyl reductase</fullName>
    </submittedName>
</protein>
<feature type="signal peptide" evidence="4">
    <location>
        <begin position="1"/>
        <end position="27"/>
    </location>
</feature>
<evidence type="ECO:0000256" key="1">
    <source>
        <dbReference type="ARBA" id="ARBA00006484"/>
    </source>
</evidence>
<dbReference type="RefSeq" id="WP_189091695.1">
    <property type="nucleotide sequence ID" value="NZ_BMQL01000022.1"/>
</dbReference>
<comment type="similarity">
    <text evidence="1 3">Belongs to the short-chain dehydrogenases/reductases (SDR) family.</text>
</comment>
<accession>A0A918CFB9</accession>
<evidence type="ECO:0000256" key="2">
    <source>
        <dbReference type="ARBA" id="ARBA00023002"/>
    </source>
</evidence>
<reference evidence="6" key="2">
    <citation type="submission" date="2020-09" db="EMBL/GenBank/DDBJ databases">
        <authorList>
            <person name="Sun Q."/>
            <person name="Ohkuma M."/>
        </authorList>
    </citation>
    <scope>NUCLEOTIDE SEQUENCE</scope>
    <source>
        <strain evidence="6">JCM 31311</strain>
    </source>
</reference>
<dbReference type="PRINTS" id="PR00080">
    <property type="entry name" value="SDRFAMILY"/>
</dbReference>
<dbReference type="GO" id="GO:0016020">
    <property type="term" value="C:membrane"/>
    <property type="evidence" value="ECO:0007669"/>
    <property type="project" value="TreeGrafter"/>
</dbReference>
<dbReference type="Proteomes" id="UP000603865">
    <property type="component" value="Unassembled WGS sequence"/>
</dbReference>
<dbReference type="AlphaFoldDB" id="A0A918CFB9"/>
<keyword evidence="7" id="KW-1185">Reference proteome</keyword>
<dbReference type="PANTHER" id="PTHR44196">
    <property type="entry name" value="DEHYDROGENASE/REDUCTASE SDR FAMILY MEMBER 7B"/>
    <property type="match status" value="1"/>
</dbReference>
<name>A0A918CFB9_9DEIO</name>
<dbReference type="Pfam" id="PF00106">
    <property type="entry name" value="adh_short"/>
    <property type="match status" value="1"/>
</dbReference>
<dbReference type="EMBL" id="BMQL01000022">
    <property type="protein sequence ID" value="GGR18508.1"/>
    <property type="molecule type" value="Genomic_DNA"/>
</dbReference>
<proteinExistence type="inferred from homology"/>
<evidence type="ECO:0000259" key="5">
    <source>
        <dbReference type="SMART" id="SM00822"/>
    </source>
</evidence>
<dbReference type="InterPro" id="IPR057326">
    <property type="entry name" value="KR_dom"/>
</dbReference>
<evidence type="ECO:0000256" key="3">
    <source>
        <dbReference type="RuleBase" id="RU000363"/>
    </source>
</evidence>
<dbReference type="SMART" id="SM00822">
    <property type="entry name" value="PKS_KR"/>
    <property type="match status" value="1"/>
</dbReference>
<dbReference type="GO" id="GO:0016491">
    <property type="term" value="F:oxidoreductase activity"/>
    <property type="evidence" value="ECO:0007669"/>
    <property type="project" value="UniProtKB-KW"/>
</dbReference>
<evidence type="ECO:0000313" key="7">
    <source>
        <dbReference type="Proteomes" id="UP000603865"/>
    </source>
</evidence>
<reference evidence="6" key="1">
    <citation type="journal article" date="2014" name="Int. J. Syst. Evol. Microbiol.">
        <title>Complete genome sequence of Corynebacterium casei LMG S-19264T (=DSM 44701T), isolated from a smear-ripened cheese.</title>
        <authorList>
            <consortium name="US DOE Joint Genome Institute (JGI-PGF)"/>
            <person name="Walter F."/>
            <person name="Albersmeier A."/>
            <person name="Kalinowski J."/>
            <person name="Ruckert C."/>
        </authorList>
    </citation>
    <scope>NUCLEOTIDE SEQUENCE</scope>
    <source>
        <strain evidence="6">JCM 31311</strain>
    </source>
</reference>
<keyword evidence="4" id="KW-0732">Signal</keyword>
<evidence type="ECO:0000313" key="6">
    <source>
        <dbReference type="EMBL" id="GGR18508.1"/>
    </source>
</evidence>
<organism evidence="6 7">
    <name type="scientific">Deinococcus ruber</name>
    <dbReference type="NCBI Taxonomy" id="1848197"/>
    <lineage>
        <taxon>Bacteria</taxon>
        <taxon>Thermotogati</taxon>
        <taxon>Deinococcota</taxon>
        <taxon>Deinococci</taxon>
        <taxon>Deinococcales</taxon>
        <taxon>Deinococcaceae</taxon>
        <taxon>Deinococcus</taxon>
    </lineage>
</organism>
<dbReference type="InterPro" id="IPR002347">
    <property type="entry name" value="SDR_fam"/>
</dbReference>
<gene>
    <name evidence="6" type="ORF">GCM10008957_33890</name>
</gene>
<feature type="chain" id="PRO_5037242138" evidence="4">
    <location>
        <begin position="28"/>
        <end position="328"/>
    </location>
</feature>
<dbReference type="Gene3D" id="3.40.50.720">
    <property type="entry name" value="NAD(P)-binding Rossmann-like Domain"/>
    <property type="match status" value="1"/>
</dbReference>
<feature type="domain" description="Ketoreductase" evidence="5">
    <location>
        <begin position="29"/>
        <end position="207"/>
    </location>
</feature>
<dbReference type="InterPro" id="IPR020904">
    <property type="entry name" value="Sc_DH/Rdtase_CS"/>
</dbReference>